<evidence type="ECO:0000313" key="8">
    <source>
        <dbReference type="EMBL" id="PKQ70160.1"/>
    </source>
</evidence>
<keyword evidence="9" id="KW-1185">Reference proteome</keyword>
<dbReference type="InterPro" id="IPR023485">
    <property type="entry name" value="Ptyr_pPase"/>
</dbReference>
<keyword evidence="5" id="KW-0904">Protein phosphatase</keyword>
<feature type="active site" evidence="6">
    <location>
        <position position="14"/>
    </location>
</feature>
<dbReference type="PANTHER" id="PTHR11717">
    <property type="entry name" value="LOW MOLECULAR WEIGHT PROTEIN TYROSINE PHOSPHATASE"/>
    <property type="match status" value="1"/>
</dbReference>
<evidence type="ECO:0000259" key="7">
    <source>
        <dbReference type="SMART" id="SM00226"/>
    </source>
</evidence>
<dbReference type="Pfam" id="PF01451">
    <property type="entry name" value="LMWPc"/>
    <property type="match status" value="1"/>
</dbReference>
<dbReference type="CDD" id="cd16343">
    <property type="entry name" value="LMWPTP"/>
    <property type="match status" value="1"/>
</dbReference>
<dbReference type="SMART" id="SM00226">
    <property type="entry name" value="LMWPc"/>
    <property type="match status" value="1"/>
</dbReference>
<proteinExistence type="inferred from homology"/>
<reference evidence="8 9" key="1">
    <citation type="submission" date="2017-06" db="EMBL/GenBank/DDBJ databases">
        <title>Raineya orbicola gen. nov., sp. nov. a slightly thermophilic bacterium of the phylum Bacteroidetes and the description of Raineyaceae fam. nov.</title>
        <authorList>
            <person name="Albuquerque L."/>
            <person name="Polonia A.R.M."/>
            <person name="Barroso C."/>
            <person name="Froufe H.J.C."/>
            <person name="Lage O."/>
            <person name="Lobo-Da-Cunha A."/>
            <person name="Egas C."/>
            <person name="Da Costa M.S."/>
        </authorList>
    </citation>
    <scope>NUCLEOTIDE SEQUENCE [LARGE SCALE GENOMIC DNA]</scope>
    <source>
        <strain evidence="8 9">SPSPC-11</strain>
    </source>
</reference>
<dbReference type="InterPro" id="IPR050438">
    <property type="entry name" value="LMW_PTPase"/>
</dbReference>
<dbReference type="FunFam" id="3.40.50.2300:FF:000105">
    <property type="entry name" value="Low molecular weight phosphotyrosine protein"/>
    <property type="match status" value="1"/>
</dbReference>
<evidence type="ECO:0000256" key="5">
    <source>
        <dbReference type="ARBA" id="ARBA00022912"/>
    </source>
</evidence>
<organism evidence="8 9">
    <name type="scientific">Raineya orbicola</name>
    <dbReference type="NCBI Taxonomy" id="2016530"/>
    <lineage>
        <taxon>Bacteria</taxon>
        <taxon>Pseudomonadati</taxon>
        <taxon>Bacteroidota</taxon>
        <taxon>Cytophagia</taxon>
        <taxon>Cytophagales</taxon>
        <taxon>Raineyaceae</taxon>
        <taxon>Raineya</taxon>
    </lineage>
</organism>
<evidence type="ECO:0000313" key="9">
    <source>
        <dbReference type="Proteomes" id="UP000233387"/>
    </source>
</evidence>
<evidence type="ECO:0000256" key="4">
    <source>
        <dbReference type="ARBA" id="ARBA00022801"/>
    </source>
</evidence>
<gene>
    <name evidence="8" type="ORF">Rain11_0820</name>
</gene>
<dbReference type="GO" id="GO:0004726">
    <property type="term" value="F:non-membrane spanning protein tyrosine phosphatase activity"/>
    <property type="evidence" value="ECO:0007669"/>
    <property type="project" value="InterPro"/>
</dbReference>
<dbReference type="OrthoDB" id="9784339at2"/>
<dbReference type="SUPFAM" id="SSF52788">
    <property type="entry name" value="Phosphotyrosine protein phosphatases I"/>
    <property type="match status" value="1"/>
</dbReference>
<accession>A0A2N3III6</accession>
<dbReference type="PRINTS" id="PR00719">
    <property type="entry name" value="LMWPTPASE"/>
</dbReference>
<dbReference type="PRINTS" id="PR00720">
    <property type="entry name" value="MAMMALPTPASE"/>
</dbReference>
<evidence type="ECO:0000256" key="3">
    <source>
        <dbReference type="ARBA" id="ARBA00022490"/>
    </source>
</evidence>
<comment type="subcellular location">
    <subcellularLocation>
        <location evidence="1">Cytoplasm</location>
    </subcellularLocation>
</comment>
<protein>
    <submittedName>
        <fullName evidence="8">Protein-tyrosine-phosphatase</fullName>
    </submittedName>
</protein>
<keyword evidence="4" id="KW-0378">Hydrolase</keyword>
<evidence type="ECO:0000256" key="6">
    <source>
        <dbReference type="PIRSR" id="PIRSR617867-1"/>
    </source>
</evidence>
<keyword evidence="3" id="KW-0963">Cytoplasm</keyword>
<dbReference type="PANTHER" id="PTHR11717:SF7">
    <property type="entry name" value="LOW MOLECULAR WEIGHT PHOSPHOTYROSINE PROTEIN PHOSPHATASE"/>
    <property type="match status" value="1"/>
</dbReference>
<comment type="similarity">
    <text evidence="2">Belongs to the low molecular weight phosphotyrosine protein phosphatase family.</text>
</comment>
<dbReference type="Proteomes" id="UP000233387">
    <property type="component" value="Unassembled WGS sequence"/>
</dbReference>
<evidence type="ECO:0000256" key="1">
    <source>
        <dbReference type="ARBA" id="ARBA00004496"/>
    </source>
</evidence>
<dbReference type="GO" id="GO:0005737">
    <property type="term" value="C:cytoplasm"/>
    <property type="evidence" value="ECO:0007669"/>
    <property type="project" value="UniProtKB-SubCell"/>
</dbReference>
<evidence type="ECO:0000256" key="2">
    <source>
        <dbReference type="ARBA" id="ARBA00011063"/>
    </source>
</evidence>
<dbReference type="InterPro" id="IPR002115">
    <property type="entry name" value="Tyr_Pase_low_mol_wt_mml"/>
</dbReference>
<dbReference type="AlphaFoldDB" id="A0A2N3III6"/>
<feature type="domain" description="Phosphotyrosine protein phosphatase I" evidence="7">
    <location>
        <begin position="2"/>
        <end position="150"/>
    </location>
</feature>
<dbReference type="InterPro" id="IPR036196">
    <property type="entry name" value="Ptyr_pPase_sf"/>
</dbReference>
<feature type="active site" description="Proton donor" evidence="6">
    <location>
        <position position="124"/>
    </location>
</feature>
<comment type="caution">
    <text evidence="8">The sequence shown here is derived from an EMBL/GenBank/DDBJ whole genome shotgun (WGS) entry which is preliminary data.</text>
</comment>
<dbReference type="Gene3D" id="3.40.50.2300">
    <property type="match status" value="1"/>
</dbReference>
<dbReference type="RefSeq" id="WP_101358079.1">
    <property type="nucleotide sequence ID" value="NZ_NKXO01000010.1"/>
</dbReference>
<dbReference type="GO" id="GO:0003993">
    <property type="term" value="F:acid phosphatase activity"/>
    <property type="evidence" value="ECO:0007669"/>
    <property type="project" value="InterPro"/>
</dbReference>
<dbReference type="InterPro" id="IPR017867">
    <property type="entry name" value="Tyr_phospatase_low_mol_wt"/>
</dbReference>
<sequence length="164" mass="18754">MKKVLFVCLGNICRSPLAEGIFKKLIEEAGLQNQISVDSAGTSSYHIGELPDYRTCQVAEKNGIILTHRARQVRKEDFLEFDYILAADKSNLQHLQNLQKQVLNGKAKVCLIRDWEGKNLEVPDPYYGTMRDFEDGYALLEKSLKSFLDHLLKTIHQEQESLRA</sequence>
<name>A0A2N3III6_9BACT</name>
<feature type="active site" description="Nucleophile" evidence="6">
    <location>
        <position position="8"/>
    </location>
</feature>
<dbReference type="EMBL" id="NKXO01000010">
    <property type="protein sequence ID" value="PKQ70160.1"/>
    <property type="molecule type" value="Genomic_DNA"/>
</dbReference>